<organism evidence="17 18">
    <name type="scientific">Anaerocolumna jejuensis DSM 15929</name>
    <dbReference type="NCBI Taxonomy" id="1121322"/>
    <lineage>
        <taxon>Bacteria</taxon>
        <taxon>Bacillati</taxon>
        <taxon>Bacillota</taxon>
        <taxon>Clostridia</taxon>
        <taxon>Lachnospirales</taxon>
        <taxon>Lachnospiraceae</taxon>
        <taxon>Anaerocolumna</taxon>
    </lineage>
</organism>
<evidence type="ECO:0000256" key="5">
    <source>
        <dbReference type="ARBA" id="ARBA00022553"/>
    </source>
</evidence>
<name>A0A1M6L236_9FIRM</name>
<dbReference type="PRINTS" id="PR00344">
    <property type="entry name" value="BCTRLSENSOR"/>
</dbReference>
<keyword evidence="7 14" id="KW-0812">Transmembrane</keyword>
<dbReference type="PANTHER" id="PTHR45528">
    <property type="entry name" value="SENSOR HISTIDINE KINASE CPXA"/>
    <property type="match status" value="1"/>
</dbReference>
<dbReference type="Gene3D" id="3.30.565.10">
    <property type="entry name" value="Histidine kinase-like ATPase, C-terminal domain"/>
    <property type="match status" value="1"/>
</dbReference>
<dbReference type="InterPro" id="IPR004358">
    <property type="entry name" value="Sig_transdc_His_kin-like_C"/>
</dbReference>
<feature type="domain" description="Histidine kinase" evidence="15">
    <location>
        <begin position="284"/>
        <end position="501"/>
    </location>
</feature>
<evidence type="ECO:0000256" key="4">
    <source>
        <dbReference type="ARBA" id="ARBA00022475"/>
    </source>
</evidence>
<evidence type="ECO:0000256" key="2">
    <source>
        <dbReference type="ARBA" id="ARBA00004651"/>
    </source>
</evidence>
<dbReference type="Gene3D" id="1.10.287.130">
    <property type="match status" value="1"/>
</dbReference>
<dbReference type="CDD" id="cd00082">
    <property type="entry name" value="HisKA"/>
    <property type="match status" value="1"/>
</dbReference>
<dbReference type="Pfam" id="PF00672">
    <property type="entry name" value="HAMP"/>
    <property type="match status" value="1"/>
</dbReference>
<dbReference type="InterPro" id="IPR036890">
    <property type="entry name" value="HATPase_C_sf"/>
</dbReference>
<keyword evidence="18" id="KW-1185">Reference proteome</keyword>
<dbReference type="InterPro" id="IPR036097">
    <property type="entry name" value="HisK_dim/P_sf"/>
</dbReference>
<dbReference type="InterPro" id="IPR005467">
    <property type="entry name" value="His_kinase_dom"/>
</dbReference>
<dbReference type="InterPro" id="IPR003660">
    <property type="entry name" value="HAMP_dom"/>
</dbReference>
<feature type="transmembrane region" description="Helical" evidence="14">
    <location>
        <begin position="12"/>
        <end position="30"/>
    </location>
</feature>
<dbReference type="InterPro" id="IPR003594">
    <property type="entry name" value="HATPase_dom"/>
</dbReference>
<dbReference type="RefSeq" id="WP_073272844.1">
    <property type="nucleotide sequence ID" value="NZ_FRAC01000006.1"/>
</dbReference>
<sequence length="506" mass="57532">MTIKKKLVFSNILMIVIPVIAAAAILGILLEDTGSKYGETVENMLYDQNGLYSAQSIVFAFREEFMKPELVHDYVSGERAGNKTGSSDLIKSKKMQKLAQELADLGYHFSIKTGGNSFFDNITEEERTLMDGFVKDTLDKSDSLTMTSKDTSIIIQSFYVNKNKLEIAAIHTADIKAKKGNQSYLRKYIFKSSVIFILGILVVVVLMNMFLTWWISRNILIPLEKLSIGSHRIKDGELDFQLDYKKADEFGALCQDFDEMRIHLKDSVEERLRYERYRTELLSGISHDLRTPLTSIKGYAEGLMDGIADTPEKQKRYYNAIHIRANDMEGLVDNLSTYTHLENGQEHYDFKCVEFQEYLNKVIQEYQIDSVNNQVKIQCNFTDNKLYVNIDSQKMQRVILNIFSNSVKYRMGDTSVITVETGQEDDYAVLRITDDGPGVNIDDLQHIFECFYRGDVSRTRAGDGSGLGLSIVKQIVEGHNGKLKAENRGGLSIIIWIPFCENPADN</sequence>
<dbReference type="GO" id="GO:0005886">
    <property type="term" value="C:plasma membrane"/>
    <property type="evidence" value="ECO:0007669"/>
    <property type="project" value="UniProtKB-SubCell"/>
</dbReference>
<keyword evidence="12" id="KW-0902">Two-component regulatory system</keyword>
<dbReference type="Pfam" id="PF00512">
    <property type="entry name" value="HisKA"/>
    <property type="match status" value="1"/>
</dbReference>
<dbReference type="PROSITE" id="PS50109">
    <property type="entry name" value="HIS_KIN"/>
    <property type="match status" value="1"/>
</dbReference>
<keyword evidence="13 14" id="KW-0472">Membrane</keyword>
<dbReference type="SUPFAM" id="SSF47384">
    <property type="entry name" value="Homodimeric domain of signal transducing histidine kinase"/>
    <property type="match status" value="1"/>
</dbReference>
<keyword evidence="5" id="KW-0597">Phosphoprotein</keyword>
<evidence type="ECO:0000256" key="9">
    <source>
        <dbReference type="ARBA" id="ARBA00022777"/>
    </source>
</evidence>
<evidence type="ECO:0000313" key="18">
    <source>
        <dbReference type="Proteomes" id="UP000184386"/>
    </source>
</evidence>
<evidence type="ECO:0000259" key="16">
    <source>
        <dbReference type="PROSITE" id="PS50885"/>
    </source>
</evidence>
<dbReference type="EMBL" id="FRAC01000006">
    <property type="protein sequence ID" value="SHJ65345.1"/>
    <property type="molecule type" value="Genomic_DNA"/>
</dbReference>
<protein>
    <recommendedName>
        <fullName evidence="3">histidine kinase</fullName>
        <ecNumber evidence="3">2.7.13.3</ecNumber>
    </recommendedName>
</protein>
<dbReference type="SUPFAM" id="SSF158472">
    <property type="entry name" value="HAMP domain-like"/>
    <property type="match status" value="1"/>
</dbReference>
<evidence type="ECO:0000256" key="13">
    <source>
        <dbReference type="ARBA" id="ARBA00023136"/>
    </source>
</evidence>
<dbReference type="Gene3D" id="6.10.340.10">
    <property type="match status" value="1"/>
</dbReference>
<reference evidence="17 18" key="1">
    <citation type="submission" date="2016-11" db="EMBL/GenBank/DDBJ databases">
        <authorList>
            <person name="Jaros S."/>
            <person name="Januszkiewicz K."/>
            <person name="Wedrychowicz H."/>
        </authorList>
    </citation>
    <scope>NUCLEOTIDE SEQUENCE [LARGE SCALE GENOMIC DNA]</scope>
    <source>
        <strain evidence="17 18">DSM 15929</strain>
    </source>
</reference>
<evidence type="ECO:0000256" key="3">
    <source>
        <dbReference type="ARBA" id="ARBA00012438"/>
    </source>
</evidence>
<dbReference type="InterPro" id="IPR003661">
    <property type="entry name" value="HisK_dim/P_dom"/>
</dbReference>
<evidence type="ECO:0000256" key="14">
    <source>
        <dbReference type="SAM" id="Phobius"/>
    </source>
</evidence>
<dbReference type="GO" id="GO:0000155">
    <property type="term" value="F:phosphorelay sensor kinase activity"/>
    <property type="evidence" value="ECO:0007669"/>
    <property type="project" value="InterPro"/>
</dbReference>
<dbReference type="SUPFAM" id="SSF55874">
    <property type="entry name" value="ATPase domain of HSP90 chaperone/DNA topoisomerase II/histidine kinase"/>
    <property type="match status" value="1"/>
</dbReference>
<dbReference type="PANTHER" id="PTHR45528:SF1">
    <property type="entry name" value="SENSOR HISTIDINE KINASE CPXA"/>
    <property type="match status" value="1"/>
</dbReference>
<evidence type="ECO:0000256" key="10">
    <source>
        <dbReference type="ARBA" id="ARBA00022840"/>
    </source>
</evidence>
<evidence type="ECO:0000256" key="7">
    <source>
        <dbReference type="ARBA" id="ARBA00022692"/>
    </source>
</evidence>
<keyword evidence="4" id="KW-1003">Cell membrane</keyword>
<comment type="catalytic activity">
    <reaction evidence="1">
        <text>ATP + protein L-histidine = ADP + protein N-phospho-L-histidine.</text>
        <dbReference type="EC" id="2.7.13.3"/>
    </reaction>
</comment>
<dbReference type="Pfam" id="PF02518">
    <property type="entry name" value="HATPase_c"/>
    <property type="match status" value="1"/>
</dbReference>
<evidence type="ECO:0000259" key="15">
    <source>
        <dbReference type="PROSITE" id="PS50109"/>
    </source>
</evidence>
<evidence type="ECO:0000256" key="8">
    <source>
        <dbReference type="ARBA" id="ARBA00022741"/>
    </source>
</evidence>
<dbReference type="FunFam" id="3.30.565.10:FF:000006">
    <property type="entry name" value="Sensor histidine kinase WalK"/>
    <property type="match status" value="1"/>
</dbReference>
<dbReference type="PROSITE" id="PS50885">
    <property type="entry name" value="HAMP"/>
    <property type="match status" value="1"/>
</dbReference>
<proteinExistence type="predicted"/>
<dbReference type="EC" id="2.7.13.3" evidence="3"/>
<evidence type="ECO:0000256" key="1">
    <source>
        <dbReference type="ARBA" id="ARBA00000085"/>
    </source>
</evidence>
<feature type="transmembrane region" description="Helical" evidence="14">
    <location>
        <begin position="188"/>
        <end position="215"/>
    </location>
</feature>
<evidence type="ECO:0000313" key="17">
    <source>
        <dbReference type="EMBL" id="SHJ65345.1"/>
    </source>
</evidence>
<gene>
    <name evidence="17" type="ORF">SAMN02745136_00668</name>
</gene>
<keyword evidence="9 17" id="KW-0418">Kinase</keyword>
<dbReference type="Proteomes" id="UP000184386">
    <property type="component" value="Unassembled WGS sequence"/>
</dbReference>
<dbReference type="SMART" id="SM00387">
    <property type="entry name" value="HATPase_c"/>
    <property type="match status" value="1"/>
</dbReference>
<keyword evidence="6" id="KW-0808">Transferase</keyword>
<dbReference type="CDD" id="cd06225">
    <property type="entry name" value="HAMP"/>
    <property type="match status" value="1"/>
</dbReference>
<keyword evidence="10" id="KW-0067">ATP-binding</keyword>
<evidence type="ECO:0000256" key="6">
    <source>
        <dbReference type="ARBA" id="ARBA00022679"/>
    </source>
</evidence>
<dbReference type="GO" id="GO:0005524">
    <property type="term" value="F:ATP binding"/>
    <property type="evidence" value="ECO:0007669"/>
    <property type="project" value="UniProtKB-KW"/>
</dbReference>
<feature type="domain" description="HAMP" evidence="16">
    <location>
        <begin position="217"/>
        <end position="269"/>
    </location>
</feature>
<dbReference type="STRING" id="1121322.SAMN02745136_00668"/>
<dbReference type="InterPro" id="IPR050398">
    <property type="entry name" value="HssS/ArlS-like"/>
</dbReference>
<accession>A0A1M6L236</accession>
<keyword evidence="8" id="KW-0547">Nucleotide-binding</keyword>
<comment type="subcellular location">
    <subcellularLocation>
        <location evidence="2">Cell membrane</location>
        <topology evidence="2">Multi-pass membrane protein</topology>
    </subcellularLocation>
</comment>
<dbReference type="AlphaFoldDB" id="A0A1M6L236"/>
<dbReference type="SMART" id="SM00388">
    <property type="entry name" value="HisKA"/>
    <property type="match status" value="1"/>
</dbReference>
<keyword evidence="11 14" id="KW-1133">Transmembrane helix</keyword>
<dbReference type="SMART" id="SM00304">
    <property type="entry name" value="HAMP"/>
    <property type="match status" value="1"/>
</dbReference>
<evidence type="ECO:0000256" key="12">
    <source>
        <dbReference type="ARBA" id="ARBA00023012"/>
    </source>
</evidence>
<evidence type="ECO:0000256" key="11">
    <source>
        <dbReference type="ARBA" id="ARBA00022989"/>
    </source>
</evidence>